<keyword evidence="5" id="KW-0560">Oxidoreductase</keyword>
<keyword evidence="4" id="KW-0521">NADP</keyword>
<dbReference type="InterPro" id="IPR036188">
    <property type="entry name" value="FAD/NAD-bd_sf"/>
</dbReference>
<dbReference type="PANTHER" id="PTHR23023">
    <property type="entry name" value="DIMETHYLANILINE MONOOXYGENASE"/>
    <property type="match status" value="1"/>
</dbReference>
<dbReference type="InterPro" id="IPR050346">
    <property type="entry name" value="FMO-like"/>
</dbReference>
<comment type="caution">
    <text evidence="6">The sequence shown here is derived from an EMBL/GenBank/DDBJ whole genome shotgun (WGS) entry which is preliminary data.</text>
</comment>
<accession>A0ABS8G6M7</accession>
<proteinExistence type="inferred from homology"/>
<evidence type="ECO:0000313" key="7">
    <source>
        <dbReference type="Proteomes" id="UP001520878"/>
    </source>
</evidence>
<gene>
    <name evidence="6" type="ORF">LJ739_08000</name>
</gene>
<dbReference type="InterPro" id="IPR000960">
    <property type="entry name" value="Flavin_mOase"/>
</dbReference>
<name>A0ABS8G6M7_9ALTE</name>
<evidence type="ECO:0000313" key="6">
    <source>
        <dbReference type="EMBL" id="MCC2616178.1"/>
    </source>
</evidence>
<dbReference type="Pfam" id="PF00743">
    <property type="entry name" value="FMO-like"/>
    <property type="match status" value="1"/>
</dbReference>
<evidence type="ECO:0000256" key="2">
    <source>
        <dbReference type="ARBA" id="ARBA00022630"/>
    </source>
</evidence>
<evidence type="ECO:0000256" key="3">
    <source>
        <dbReference type="ARBA" id="ARBA00022827"/>
    </source>
</evidence>
<reference evidence="6 7" key="1">
    <citation type="submission" date="2021-10" db="EMBL/GenBank/DDBJ databases">
        <title>Draft genome of Aestuariibacter halophilus JC2043.</title>
        <authorList>
            <person name="Emsley S.A."/>
            <person name="Pfannmuller K.M."/>
            <person name="Ushijima B."/>
            <person name="Saw J.H."/>
            <person name="Videau P."/>
        </authorList>
    </citation>
    <scope>NUCLEOTIDE SEQUENCE [LARGE SCALE GENOMIC DNA]</scope>
    <source>
        <strain evidence="6 7">JC2043</strain>
    </source>
</reference>
<dbReference type="PRINTS" id="PR00370">
    <property type="entry name" value="FMOXYGENASE"/>
</dbReference>
<keyword evidence="3" id="KW-0274">FAD</keyword>
<evidence type="ECO:0000256" key="4">
    <source>
        <dbReference type="ARBA" id="ARBA00022857"/>
    </source>
</evidence>
<evidence type="ECO:0000256" key="5">
    <source>
        <dbReference type="ARBA" id="ARBA00023002"/>
    </source>
</evidence>
<protein>
    <submittedName>
        <fullName evidence="6">NAD(P)-binding domain-containing protein</fullName>
    </submittedName>
</protein>
<dbReference type="RefSeq" id="WP_229158936.1">
    <property type="nucleotide sequence ID" value="NZ_JAJEWP010000001.1"/>
</dbReference>
<evidence type="ECO:0000256" key="1">
    <source>
        <dbReference type="ARBA" id="ARBA00009183"/>
    </source>
</evidence>
<dbReference type="Proteomes" id="UP001520878">
    <property type="component" value="Unassembled WGS sequence"/>
</dbReference>
<comment type="similarity">
    <text evidence="1">Belongs to the FMO family.</text>
</comment>
<organism evidence="6 7">
    <name type="scientific">Fluctibacter halophilus</name>
    <dbReference type="NCBI Taxonomy" id="226011"/>
    <lineage>
        <taxon>Bacteria</taxon>
        <taxon>Pseudomonadati</taxon>
        <taxon>Pseudomonadota</taxon>
        <taxon>Gammaproteobacteria</taxon>
        <taxon>Alteromonadales</taxon>
        <taxon>Alteromonadaceae</taxon>
        <taxon>Fluctibacter</taxon>
    </lineage>
</organism>
<dbReference type="PIRSF" id="PIRSF000332">
    <property type="entry name" value="FMO"/>
    <property type="match status" value="1"/>
</dbReference>
<dbReference type="SUPFAM" id="SSF51905">
    <property type="entry name" value="FAD/NAD(P)-binding domain"/>
    <property type="match status" value="2"/>
</dbReference>
<sequence length="438" mass="49134">MATCPYALIGAGPMGLATARQLSKHDIPFEGFELHASVGGLWDIKNPHSTMYESAHLISSKRMTEFSEFPMADTVPMYPSHRDVCQYFNDYADTFGLRKHYRFSTRVTDVRPLDNGNWQVSWQDDEGEHSGEYAGVLIANGNLHTPNQPALPGQFDGELMHANAYRHARIFEGKRVLIVGCGNSACDIAVDAVHYADSVDLSVRRGYYFLPKFVLGRPIDTLGGAVKLPRKLKQLIDGFIIKCLVGKPSDYGLPDPDYKLYESHPVINSLALHHMGHGDIQPRGDIQSVDGKTVTFSDGSQADYDLILQATGYKLDFPFIDKQTLNWGEHAPDLYLNIFHPHHDNLFVMGMIEATGLGWQGRADQAELVALYLKAQQQNNQSLLNWFNQQRQANHLDTSGGMDYLPLARMAYYVQKDAYLEALHSRISHLKQELQHAG</sequence>
<keyword evidence="7" id="KW-1185">Reference proteome</keyword>
<keyword evidence="2" id="KW-0285">Flavoprotein</keyword>
<dbReference type="Gene3D" id="3.50.50.60">
    <property type="entry name" value="FAD/NAD(P)-binding domain"/>
    <property type="match status" value="1"/>
</dbReference>
<dbReference type="InterPro" id="IPR020946">
    <property type="entry name" value="Flavin_mOase-like"/>
</dbReference>
<dbReference type="EMBL" id="JAJEWP010000001">
    <property type="protein sequence ID" value="MCC2616178.1"/>
    <property type="molecule type" value="Genomic_DNA"/>
</dbReference>